<dbReference type="GO" id="GO:0046820">
    <property type="term" value="F:4-amino-4-deoxychorismate synthase activity"/>
    <property type="evidence" value="ECO:0007669"/>
    <property type="project" value="UniProtKB-EC"/>
</dbReference>
<gene>
    <name evidence="3" type="ORF">PLANPX_2718</name>
</gene>
<protein>
    <submittedName>
        <fullName evidence="3">Para-aminobenzoate synthase</fullName>
        <ecNumber evidence="3">2.6.1.85</ecNumber>
    </submittedName>
</protein>
<dbReference type="EC" id="2.6.1.85" evidence="3"/>
<dbReference type="EMBL" id="AP021861">
    <property type="protein sequence ID" value="BBO33106.1"/>
    <property type="molecule type" value="Genomic_DNA"/>
</dbReference>
<dbReference type="Pfam" id="PF00425">
    <property type="entry name" value="Chorismate_bind"/>
    <property type="match status" value="1"/>
</dbReference>
<organism evidence="3 4">
    <name type="scientific">Lacipirellula parvula</name>
    <dbReference type="NCBI Taxonomy" id="2650471"/>
    <lineage>
        <taxon>Bacteria</taxon>
        <taxon>Pseudomonadati</taxon>
        <taxon>Planctomycetota</taxon>
        <taxon>Planctomycetia</taxon>
        <taxon>Pirellulales</taxon>
        <taxon>Lacipirellulaceae</taxon>
        <taxon>Lacipirellula</taxon>
    </lineage>
</organism>
<dbReference type="PANTHER" id="PTHR11236:SF50">
    <property type="entry name" value="AMINODEOXYCHORISMATE SYNTHASE COMPONENT 1"/>
    <property type="match status" value="1"/>
</dbReference>
<keyword evidence="4" id="KW-1185">Reference proteome</keyword>
<dbReference type="GO" id="GO:0000162">
    <property type="term" value="P:L-tryptophan biosynthetic process"/>
    <property type="evidence" value="ECO:0007669"/>
    <property type="project" value="TreeGrafter"/>
</dbReference>
<dbReference type="Pfam" id="PF04715">
    <property type="entry name" value="Anth_synt_I_N"/>
    <property type="match status" value="1"/>
</dbReference>
<dbReference type="InterPro" id="IPR005801">
    <property type="entry name" value="ADC_synthase"/>
</dbReference>
<reference evidence="4" key="1">
    <citation type="submission" date="2019-10" db="EMBL/GenBank/DDBJ databases">
        <title>Lacipirellula parvula gen. nov., sp. nov., representing a lineage of planctomycetes widespread in freshwater anoxic habitats, and description of the family Lacipirellulaceae.</title>
        <authorList>
            <person name="Dedysh S.N."/>
            <person name="Kulichevskaya I.S."/>
            <person name="Beletsky A.V."/>
            <person name="Rakitin A.L."/>
            <person name="Mardanov A.V."/>
            <person name="Ivanova A.A."/>
            <person name="Saltykova V.X."/>
            <person name="Rijpstra W.I.C."/>
            <person name="Sinninghe Damste J.S."/>
            <person name="Ravin N.V."/>
        </authorList>
    </citation>
    <scope>NUCLEOTIDE SEQUENCE [LARGE SCALE GENOMIC DNA]</scope>
    <source>
        <strain evidence="4">PX69</strain>
    </source>
</reference>
<keyword evidence="3" id="KW-0032">Aminotransferase</keyword>
<sequence length="482" mass="52910">MSGSASPPLPLIEPLPSGASAVVAFERLAALPHVVFFDSAARDPRLGRYSFVAADPFAWIECPADGRDALAEVETLWRKFAPHAAIQPNLPPFQGGVAGLLSYDLNRSLERIARPRFEDLQTPALAIGAYDVIVAFDHVEHRAWLISQGLPEVEPRARRERAEARLAEFRRLLFGNLPATSTTGGAGKSGSDDSHAPVSAEQLAPQFDMPMLGVSSNMSAAAYREMVRRGVEYIHAGDVFQVNLSQRLLHAATSSSRDLYLRLRERNPAPYAGYFDLGEWQICSASPECFLTVRDRQVETRPIKGTRGRSPIPEADLFAGDDLESSEKDRAENVMIVDLMRNDLSRVCTAESVHIEQLCRLETYAFVKHLVSVVRGELRPECSPLDLLRASFPGGSITGAPKVRAMEIIAELEPTARGPYCGSLMYLGFDGAMDASILIRTITAGRGWWQLPVGGGIVAQSDPDDEYRETWHKARGMLKALV</sequence>
<dbReference type="PANTHER" id="PTHR11236">
    <property type="entry name" value="AMINOBENZOATE/ANTHRANILATE SYNTHASE"/>
    <property type="match status" value="1"/>
</dbReference>
<dbReference type="InterPro" id="IPR019999">
    <property type="entry name" value="Anth_synth_I-like"/>
</dbReference>
<proteinExistence type="predicted"/>
<name>A0A5K7XFI5_9BACT</name>
<accession>A0A5K7XFI5</accession>
<keyword evidence="3" id="KW-0808">Transferase</keyword>
<evidence type="ECO:0000259" key="1">
    <source>
        <dbReference type="Pfam" id="PF00425"/>
    </source>
</evidence>
<dbReference type="InterPro" id="IPR015890">
    <property type="entry name" value="Chorismate_C"/>
</dbReference>
<dbReference type="AlphaFoldDB" id="A0A5K7XFI5"/>
<feature type="domain" description="Chorismate-utilising enzyme C-terminal" evidence="1">
    <location>
        <begin position="221"/>
        <end position="473"/>
    </location>
</feature>
<evidence type="ECO:0000313" key="4">
    <source>
        <dbReference type="Proteomes" id="UP000326837"/>
    </source>
</evidence>
<feature type="domain" description="Anthranilate synthase component I N-terminal" evidence="2">
    <location>
        <begin position="22"/>
        <end position="144"/>
    </location>
</feature>
<dbReference type="SUPFAM" id="SSF56322">
    <property type="entry name" value="ADC synthase"/>
    <property type="match status" value="1"/>
</dbReference>
<dbReference type="KEGG" id="lpav:PLANPX_2718"/>
<evidence type="ECO:0000259" key="2">
    <source>
        <dbReference type="Pfam" id="PF04715"/>
    </source>
</evidence>
<dbReference type="InterPro" id="IPR006805">
    <property type="entry name" value="Anth_synth_I_N"/>
</dbReference>
<dbReference type="Proteomes" id="UP000326837">
    <property type="component" value="Chromosome"/>
</dbReference>
<evidence type="ECO:0000313" key="3">
    <source>
        <dbReference type="EMBL" id="BBO33106.1"/>
    </source>
</evidence>
<dbReference type="PRINTS" id="PR00095">
    <property type="entry name" value="ANTSNTHASEI"/>
</dbReference>
<dbReference type="Gene3D" id="3.60.120.10">
    <property type="entry name" value="Anthranilate synthase"/>
    <property type="match status" value="1"/>
</dbReference>
<dbReference type="RefSeq" id="WP_152098956.1">
    <property type="nucleotide sequence ID" value="NZ_AP021861.1"/>
</dbReference>